<evidence type="ECO:0000313" key="3">
    <source>
        <dbReference type="Proteomes" id="UP001174997"/>
    </source>
</evidence>
<gene>
    <name evidence="2" type="ORF">QBC41DRAFT_329416</name>
</gene>
<dbReference type="EMBL" id="JAULSY010000134">
    <property type="protein sequence ID" value="KAK0662998.1"/>
    <property type="molecule type" value="Genomic_DNA"/>
</dbReference>
<feature type="compositionally biased region" description="Basic and acidic residues" evidence="1">
    <location>
        <begin position="181"/>
        <end position="200"/>
    </location>
</feature>
<proteinExistence type="predicted"/>
<feature type="compositionally biased region" description="Polar residues" evidence="1">
    <location>
        <begin position="204"/>
        <end position="215"/>
    </location>
</feature>
<comment type="caution">
    <text evidence="2">The sequence shown here is derived from an EMBL/GenBank/DDBJ whole genome shotgun (WGS) entry which is preliminary data.</text>
</comment>
<evidence type="ECO:0000313" key="2">
    <source>
        <dbReference type="EMBL" id="KAK0662998.1"/>
    </source>
</evidence>
<keyword evidence="3" id="KW-1185">Reference proteome</keyword>
<protein>
    <submittedName>
        <fullName evidence="2">Uncharacterized protein</fullName>
    </submittedName>
</protein>
<feature type="compositionally biased region" description="Low complexity" evidence="1">
    <location>
        <begin position="25"/>
        <end position="42"/>
    </location>
</feature>
<feature type="compositionally biased region" description="Pro residues" evidence="1">
    <location>
        <begin position="1"/>
        <end position="24"/>
    </location>
</feature>
<reference evidence="2" key="1">
    <citation type="submission" date="2023-06" db="EMBL/GenBank/DDBJ databases">
        <title>Genome-scale phylogeny and comparative genomics of the fungal order Sordariales.</title>
        <authorList>
            <consortium name="Lawrence Berkeley National Laboratory"/>
            <person name="Hensen N."/>
            <person name="Bonometti L."/>
            <person name="Westerberg I."/>
            <person name="Brannstrom I.O."/>
            <person name="Guillou S."/>
            <person name="Cros-Aarteil S."/>
            <person name="Calhoun S."/>
            <person name="Haridas S."/>
            <person name="Kuo A."/>
            <person name="Mondo S."/>
            <person name="Pangilinan J."/>
            <person name="Riley R."/>
            <person name="Labutti K."/>
            <person name="Andreopoulos B."/>
            <person name="Lipzen A."/>
            <person name="Chen C."/>
            <person name="Yanf M."/>
            <person name="Daum C."/>
            <person name="Ng V."/>
            <person name="Clum A."/>
            <person name="Steindorff A."/>
            <person name="Ohm R."/>
            <person name="Martin F."/>
            <person name="Silar P."/>
            <person name="Natvig D."/>
            <person name="Lalanne C."/>
            <person name="Gautier V."/>
            <person name="Ament-Velasquez S.L."/>
            <person name="Kruys A."/>
            <person name="Hutchinson M.I."/>
            <person name="Powell A.J."/>
            <person name="Barry K."/>
            <person name="Miller A.N."/>
            <person name="Grigoriev I.V."/>
            <person name="Debuchy R."/>
            <person name="Gladieux P."/>
            <person name="Thoren M.H."/>
            <person name="Johannesson H."/>
        </authorList>
    </citation>
    <scope>NUCLEOTIDE SEQUENCE</scope>
    <source>
        <strain evidence="2">CBS 307.81</strain>
    </source>
</reference>
<evidence type="ECO:0000256" key="1">
    <source>
        <dbReference type="SAM" id="MobiDB-lite"/>
    </source>
</evidence>
<feature type="region of interest" description="Disordered" evidence="1">
    <location>
        <begin position="128"/>
        <end position="279"/>
    </location>
</feature>
<dbReference type="Proteomes" id="UP001174997">
    <property type="component" value="Unassembled WGS sequence"/>
</dbReference>
<feature type="compositionally biased region" description="Basic and acidic residues" evidence="1">
    <location>
        <begin position="69"/>
        <end position="78"/>
    </location>
</feature>
<feature type="region of interest" description="Disordered" evidence="1">
    <location>
        <begin position="1"/>
        <end position="78"/>
    </location>
</feature>
<feature type="compositionally biased region" description="Basic and acidic residues" evidence="1">
    <location>
        <begin position="128"/>
        <end position="142"/>
    </location>
</feature>
<feature type="region of interest" description="Disordered" evidence="1">
    <location>
        <begin position="291"/>
        <end position="317"/>
    </location>
</feature>
<organism evidence="2 3">
    <name type="scientific">Cercophora samala</name>
    <dbReference type="NCBI Taxonomy" id="330535"/>
    <lineage>
        <taxon>Eukaryota</taxon>
        <taxon>Fungi</taxon>
        <taxon>Dikarya</taxon>
        <taxon>Ascomycota</taxon>
        <taxon>Pezizomycotina</taxon>
        <taxon>Sordariomycetes</taxon>
        <taxon>Sordariomycetidae</taxon>
        <taxon>Sordariales</taxon>
        <taxon>Lasiosphaeriaceae</taxon>
        <taxon>Cercophora</taxon>
    </lineage>
</organism>
<sequence length="358" mass="40338">MPVYYTPPPTPPPAIPSPSPPPSPRLALPDPASYPSYPSSHSSRSRSKSTKSSLSSSSSSFSPKSKHSHSSDHHEEGSHKIPYVFLGSIAAASLLAHKYWPKGYIYGDKEDWELSKYERKARERLQAEKAAKRGKLNEREVKGYGGTSPPPPAYKEYEEREEIYSNAGSRRESLTGAAPRGRIDPRDYHHNDREYVRGRPEYATASSVLQRSKSQSGREHSYPTAAPSLDRPLPPRRASSTADDEYYMTPAIGPAAIRNRDAYYPPPPQRSYVTGRESSRPRYLIEEARAEPSLFARPESARGRESQRRPYYDDHVAAPRAPREEVVYVYREAPSARTRRASVDLGGGRNRAFDWDYR</sequence>
<accession>A0AA39Z2L6</accession>
<name>A0AA39Z2L6_9PEZI</name>
<feature type="region of interest" description="Disordered" evidence="1">
    <location>
        <begin position="338"/>
        <end position="358"/>
    </location>
</feature>
<dbReference type="AlphaFoldDB" id="A0AA39Z2L6"/>
<feature type="compositionally biased region" description="Basic and acidic residues" evidence="1">
    <location>
        <begin position="299"/>
        <end position="317"/>
    </location>
</feature>
<feature type="compositionally biased region" description="Low complexity" evidence="1">
    <location>
        <begin position="50"/>
        <end position="63"/>
    </location>
</feature>